<protein>
    <submittedName>
        <fullName evidence="1">Uncharacterized protein</fullName>
    </submittedName>
</protein>
<dbReference type="RefSeq" id="WP_150640303.1">
    <property type="nucleotide sequence ID" value="NZ_CABVHQ010000001.1"/>
</dbReference>
<dbReference type="EMBL" id="CABVHQ010000001">
    <property type="protein sequence ID" value="VVN67247.1"/>
    <property type="molecule type" value="Genomic_DNA"/>
</dbReference>
<reference evidence="1 2" key="1">
    <citation type="submission" date="2019-09" db="EMBL/GenBank/DDBJ databases">
        <authorList>
            <person name="Chandra G."/>
            <person name="Truman W A."/>
        </authorList>
    </citation>
    <scope>NUCLEOTIDE SEQUENCE [LARGE SCALE GENOMIC DNA]</scope>
    <source>
        <strain evidence="1">PS691</strain>
    </source>
</reference>
<name>A0A5E6ZTM2_PSEFL</name>
<evidence type="ECO:0000313" key="1">
    <source>
        <dbReference type="EMBL" id="VVN67247.1"/>
    </source>
</evidence>
<dbReference type="Proteomes" id="UP000337909">
    <property type="component" value="Unassembled WGS sequence"/>
</dbReference>
<dbReference type="AlphaFoldDB" id="A0A5E6ZTM2"/>
<organism evidence="1 2">
    <name type="scientific">Pseudomonas fluorescens</name>
    <dbReference type="NCBI Taxonomy" id="294"/>
    <lineage>
        <taxon>Bacteria</taxon>
        <taxon>Pseudomonadati</taxon>
        <taxon>Pseudomonadota</taxon>
        <taxon>Gammaproteobacteria</taxon>
        <taxon>Pseudomonadales</taxon>
        <taxon>Pseudomonadaceae</taxon>
        <taxon>Pseudomonas</taxon>
    </lineage>
</organism>
<accession>A0A5E6ZTM2</accession>
<sequence length="144" mass="15947">MVEHDFRYTLMSPQHTLIECRALVPGRYQVTGNGGSIRNDDVLVVTLKGSKDLSMRLTVEKVRHLINPIGQWVAVASGPVFGELAIHTWKVNCDSCSAELNFEFAVDAKLGNKAQKPAATARIAELGWVSKDEKHLCRKCQEAN</sequence>
<gene>
    <name evidence="1" type="ORF">PS691_00180</name>
</gene>
<proteinExistence type="predicted"/>
<evidence type="ECO:0000313" key="2">
    <source>
        <dbReference type="Proteomes" id="UP000337909"/>
    </source>
</evidence>
<dbReference type="OrthoDB" id="7002760at2"/>